<keyword evidence="12" id="KW-1185">Reference proteome</keyword>
<dbReference type="CDD" id="cd16503">
    <property type="entry name" value="RING-HC_CHFR"/>
    <property type="match status" value="1"/>
</dbReference>
<dbReference type="InterPro" id="IPR052256">
    <property type="entry name" value="E3_ubiquitin-ligase_CHFR"/>
</dbReference>
<dbReference type="EMBL" id="SWLB01000009">
    <property type="protein sequence ID" value="KAF3334219.1"/>
    <property type="molecule type" value="Genomic_DNA"/>
</dbReference>
<dbReference type="AlphaFoldDB" id="A0A833RF25"/>
<keyword evidence="8" id="KW-0131">Cell cycle</keyword>
<keyword evidence="3" id="KW-0479">Metal-binding</keyword>
<dbReference type="PROSITE" id="PS50089">
    <property type="entry name" value="ZF_RING_2"/>
    <property type="match status" value="1"/>
</dbReference>
<keyword evidence="5" id="KW-0833">Ubl conjugation pathway</keyword>
<dbReference type="SMART" id="SM00184">
    <property type="entry name" value="RING"/>
    <property type="match status" value="1"/>
</dbReference>
<evidence type="ECO:0000256" key="6">
    <source>
        <dbReference type="ARBA" id="ARBA00022833"/>
    </source>
</evidence>
<name>A0A833RF25_9POAL</name>
<dbReference type="InterPro" id="IPR013083">
    <property type="entry name" value="Znf_RING/FYVE/PHD"/>
</dbReference>
<evidence type="ECO:0000256" key="7">
    <source>
        <dbReference type="ARBA" id="ARBA00023242"/>
    </source>
</evidence>
<dbReference type="Pfam" id="PF00097">
    <property type="entry name" value="zf-C3HC4"/>
    <property type="match status" value="1"/>
</dbReference>
<dbReference type="GO" id="GO:0005634">
    <property type="term" value="C:nucleus"/>
    <property type="evidence" value="ECO:0007669"/>
    <property type="project" value="UniProtKB-SubCell"/>
</dbReference>
<dbReference type="GO" id="GO:0004842">
    <property type="term" value="F:ubiquitin-protein transferase activity"/>
    <property type="evidence" value="ECO:0007669"/>
    <property type="project" value="TreeGrafter"/>
</dbReference>
<keyword evidence="7" id="KW-0539">Nucleus</keyword>
<proteinExistence type="predicted"/>
<dbReference type="Gene3D" id="3.30.40.140">
    <property type="match status" value="1"/>
</dbReference>
<evidence type="ECO:0000256" key="5">
    <source>
        <dbReference type="ARBA" id="ARBA00022786"/>
    </source>
</evidence>
<dbReference type="Gene3D" id="3.30.40.10">
    <property type="entry name" value="Zinc/RING finger domain, C3HC4 (zinc finger)"/>
    <property type="match status" value="1"/>
</dbReference>
<dbReference type="InterPro" id="IPR018957">
    <property type="entry name" value="Znf_C3HC4_RING-type"/>
</dbReference>
<evidence type="ECO:0000256" key="4">
    <source>
        <dbReference type="ARBA" id="ARBA00022771"/>
    </source>
</evidence>
<evidence type="ECO:0000256" key="8">
    <source>
        <dbReference type="ARBA" id="ARBA00023306"/>
    </source>
</evidence>
<protein>
    <submittedName>
        <fullName evidence="11">E3 ubiquitin-protein ligase CHFR</fullName>
    </submittedName>
</protein>
<dbReference type="InterPro" id="IPR040909">
    <property type="entry name" value="CHFR_Znf-CRD"/>
</dbReference>
<dbReference type="GO" id="GO:0008270">
    <property type="term" value="F:zinc ion binding"/>
    <property type="evidence" value="ECO:0007669"/>
    <property type="project" value="UniProtKB-KW"/>
</dbReference>
<dbReference type="InterPro" id="IPR001841">
    <property type="entry name" value="Znf_RING"/>
</dbReference>
<organism evidence="11 12">
    <name type="scientific">Carex littledalei</name>
    <dbReference type="NCBI Taxonomy" id="544730"/>
    <lineage>
        <taxon>Eukaryota</taxon>
        <taxon>Viridiplantae</taxon>
        <taxon>Streptophyta</taxon>
        <taxon>Embryophyta</taxon>
        <taxon>Tracheophyta</taxon>
        <taxon>Spermatophyta</taxon>
        <taxon>Magnoliopsida</taxon>
        <taxon>Liliopsida</taxon>
        <taxon>Poales</taxon>
        <taxon>Cyperaceae</taxon>
        <taxon>Cyperoideae</taxon>
        <taxon>Cariceae</taxon>
        <taxon>Carex</taxon>
        <taxon>Carex subgen. Euthyceras</taxon>
    </lineage>
</organism>
<dbReference type="Proteomes" id="UP000623129">
    <property type="component" value="Unassembled WGS sequence"/>
</dbReference>
<accession>A0A833RF25</accession>
<comment type="subcellular location">
    <subcellularLocation>
        <location evidence="1">Nucleus</location>
    </subcellularLocation>
</comment>
<sequence length="575" mass="63752">MDSGQCSHNDDHCDVVWAKLVPSDCSYPEVEIHSTDGLVCSQVASLSTDKSRWCEIIRRSSEQDTLAQIRNLSSTGIIVDGNLVAAGAEVVEIKNGAEIVSGPDREGFLSYTFQMALSPNPDIKSLKIEVDVDDAKCSICLNIWHDVVTVAPCLHNFCNGCFSEWLRKSSNGSRDKAQNLPCPQCRAIVHSVGKNHYLQNIEKAILKSFSSLKRSDEEVALLNSYASVKSTLVLGQKKNPRKRPFMALNDESDNPDVPCPQCGTEMDGFRCSAGMTHLQCQECGGLMPSRPTIGVPQHCTGCSRVLCGAYWHAQGLDSNQYNLICQPATLKPISERTISRIPDSVHESNPFEREITERCIQNSGKTLQALISDWIAKFDNKEMGRVVIVRYYSCIITAQSLPIPTYAIPVMTNLWSSSYTGIEYHCLYLVTERTAGMGIFVEPNTIILTMLAKEITCVAPPEETLKSFPFSKPILHANFFFLINDAWGSPAGPGRVRVDGLKRRGEVGFRPENRIRPVLNPTQPFRTVRVGSMVGSGSVRVRVPGLRGSGWTGRVTPFDINNHWHWISYLFALYA</sequence>
<reference evidence="11" key="1">
    <citation type="submission" date="2020-01" db="EMBL/GenBank/DDBJ databases">
        <title>Genome sequence of Kobresia littledalei, the first chromosome-level genome in the family Cyperaceae.</title>
        <authorList>
            <person name="Qu G."/>
        </authorList>
    </citation>
    <scope>NUCLEOTIDE SEQUENCE</scope>
    <source>
        <strain evidence="11">C.B.Clarke</strain>
        <tissue evidence="11">Leaf</tissue>
    </source>
</reference>
<dbReference type="SUPFAM" id="SSF57850">
    <property type="entry name" value="RING/U-box"/>
    <property type="match status" value="1"/>
</dbReference>
<keyword evidence="6" id="KW-0862">Zinc</keyword>
<dbReference type="PANTHER" id="PTHR16079:SF4">
    <property type="entry name" value="E3 UBIQUITIN-PROTEIN LIGASE CHFR"/>
    <property type="match status" value="1"/>
</dbReference>
<evidence type="ECO:0000256" key="3">
    <source>
        <dbReference type="ARBA" id="ARBA00022723"/>
    </source>
</evidence>
<dbReference type="PANTHER" id="PTHR16079">
    <property type="entry name" value="UBIQUITIN LIGASE PROTEIN CHFR"/>
    <property type="match status" value="1"/>
</dbReference>
<evidence type="ECO:0000256" key="1">
    <source>
        <dbReference type="ARBA" id="ARBA00004123"/>
    </source>
</evidence>
<gene>
    <name evidence="11" type="ORF">FCM35_KLT20823</name>
</gene>
<dbReference type="GO" id="GO:0006511">
    <property type="term" value="P:ubiquitin-dependent protein catabolic process"/>
    <property type="evidence" value="ECO:0007669"/>
    <property type="project" value="TreeGrafter"/>
</dbReference>
<dbReference type="Pfam" id="PF17979">
    <property type="entry name" value="zf-CRD"/>
    <property type="match status" value="1"/>
</dbReference>
<evidence type="ECO:0000313" key="11">
    <source>
        <dbReference type="EMBL" id="KAF3334219.1"/>
    </source>
</evidence>
<dbReference type="OrthoDB" id="1305878at2759"/>
<feature type="domain" description="RING-type" evidence="10">
    <location>
        <begin position="137"/>
        <end position="186"/>
    </location>
</feature>
<evidence type="ECO:0000259" key="10">
    <source>
        <dbReference type="PROSITE" id="PS50089"/>
    </source>
</evidence>
<comment type="caution">
    <text evidence="11">The sequence shown here is derived from an EMBL/GenBank/DDBJ whole genome shotgun (WGS) entry which is preliminary data.</text>
</comment>
<keyword evidence="2" id="KW-0808">Transferase</keyword>
<evidence type="ECO:0000313" key="12">
    <source>
        <dbReference type="Proteomes" id="UP000623129"/>
    </source>
</evidence>
<keyword evidence="4 9" id="KW-0863">Zinc-finger</keyword>
<evidence type="ECO:0000256" key="9">
    <source>
        <dbReference type="PROSITE-ProRule" id="PRU00175"/>
    </source>
</evidence>
<dbReference type="GO" id="GO:0016567">
    <property type="term" value="P:protein ubiquitination"/>
    <property type="evidence" value="ECO:0007669"/>
    <property type="project" value="TreeGrafter"/>
</dbReference>
<evidence type="ECO:0000256" key="2">
    <source>
        <dbReference type="ARBA" id="ARBA00022679"/>
    </source>
</evidence>